<reference evidence="1 2" key="1">
    <citation type="submission" date="2023-11" db="EMBL/GenBank/DDBJ databases">
        <title>Coraliomargarita sp. nov., isolated from marine algae.</title>
        <authorList>
            <person name="Lee J.K."/>
            <person name="Baek J.H."/>
            <person name="Kim J.M."/>
            <person name="Choi D.G."/>
            <person name="Jeon C.O."/>
        </authorList>
    </citation>
    <scope>NUCLEOTIDE SEQUENCE [LARGE SCALE GENOMIC DNA]</scope>
    <source>
        <strain evidence="1 2">J2-16</strain>
    </source>
</reference>
<gene>
    <name evidence="1" type="ORF">SH580_05115</name>
</gene>
<proteinExistence type="predicted"/>
<organism evidence="1 2">
    <name type="scientific">Coraliomargarita algicola</name>
    <dbReference type="NCBI Taxonomy" id="3092156"/>
    <lineage>
        <taxon>Bacteria</taxon>
        <taxon>Pseudomonadati</taxon>
        <taxon>Verrucomicrobiota</taxon>
        <taxon>Opitutia</taxon>
        <taxon>Puniceicoccales</taxon>
        <taxon>Coraliomargaritaceae</taxon>
        <taxon>Coraliomargarita</taxon>
    </lineage>
</organism>
<dbReference type="EMBL" id="CP138858">
    <property type="protein sequence ID" value="WPJ97085.1"/>
    <property type="molecule type" value="Genomic_DNA"/>
</dbReference>
<dbReference type="PANTHER" id="PTHR30273:SF2">
    <property type="entry name" value="PROTEIN FECR"/>
    <property type="match status" value="1"/>
</dbReference>
<sequence>MKNEDWKLIDRYLSGEINEIELARLQERLRTDAGLRADFRSAASLDMALSDMAGIDSAGSDLLMLDYAPKTTPKQSVSNRWWQGIAAALVIFMAGLLWWNPSDGVDPEYVSVNPPAASVEVASILRMENCVFKDNALTFVEGGRLSLGDIVLESGTIVFGLDKGARIVLEGPAHLSLETADKAFLHYGYLGFENFFIGETFEVRTPYSVLVDVGTEYSIEVGSVGEAIRVYDGEVWRTNPESADDISFIAKGETAVFGGQTELAFLDTGNRSKVLDYLPSEVSRTPWARDNFDYPVELNQPVELGEGGLGWDTPWRGLARTLSMEVIRRDALVLAEGFSFGDFFSATGKSAVISGNSTLHRRLAHPIRRDQSGTYYFSVLYKADTATQDGDASTLFVNFRNTDNPSKNDSDRLTTGIFKGHTLLCRYGSSERISAKTNPNEANLLVGKILIRPHAQDQINLDVIGDPEQLREEPIWRLRAEGDTSKDPLDSIILHVIGDIPLHVSEIRFGKSWESVTR</sequence>
<accession>A0ABZ0RQM6</accession>
<protein>
    <recommendedName>
        <fullName evidence="3">FecR protein</fullName>
    </recommendedName>
</protein>
<dbReference type="InterPro" id="IPR012373">
    <property type="entry name" value="Ferrdict_sens_TM"/>
</dbReference>
<dbReference type="PANTHER" id="PTHR30273">
    <property type="entry name" value="PERIPLASMIC SIGNAL SENSOR AND SIGMA FACTOR ACTIVATOR FECR-RELATED"/>
    <property type="match status" value="1"/>
</dbReference>
<evidence type="ECO:0000313" key="1">
    <source>
        <dbReference type="EMBL" id="WPJ97085.1"/>
    </source>
</evidence>
<keyword evidence="2" id="KW-1185">Reference proteome</keyword>
<dbReference type="RefSeq" id="WP_319833936.1">
    <property type="nucleotide sequence ID" value="NZ_CP138858.1"/>
</dbReference>
<dbReference type="Proteomes" id="UP001324993">
    <property type="component" value="Chromosome"/>
</dbReference>
<name>A0ABZ0RQM6_9BACT</name>
<evidence type="ECO:0000313" key="2">
    <source>
        <dbReference type="Proteomes" id="UP001324993"/>
    </source>
</evidence>
<evidence type="ECO:0008006" key="3">
    <source>
        <dbReference type="Google" id="ProtNLM"/>
    </source>
</evidence>